<protein>
    <submittedName>
        <fullName evidence="1">Uncharacterized protein</fullName>
    </submittedName>
</protein>
<dbReference type="EMBL" id="CAKKNE010000005">
    <property type="protein sequence ID" value="CAH0378029.1"/>
    <property type="molecule type" value="Genomic_DNA"/>
</dbReference>
<keyword evidence="2" id="KW-1185">Reference proteome</keyword>
<reference evidence="1" key="1">
    <citation type="submission" date="2021-11" db="EMBL/GenBank/DDBJ databases">
        <authorList>
            <consortium name="Genoscope - CEA"/>
            <person name="William W."/>
        </authorList>
    </citation>
    <scope>NUCLEOTIDE SEQUENCE</scope>
</reference>
<name>A0A8J2X282_9STRA</name>
<evidence type="ECO:0000313" key="2">
    <source>
        <dbReference type="Proteomes" id="UP000789595"/>
    </source>
</evidence>
<dbReference type="AlphaFoldDB" id="A0A8J2X282"/>
<comment type="caution">
    <text evidence="1">The sequence shown here is derived from an EMBL/GenBank/DDBJ whole genome shotgun (WGS) entry which is preliminary data.</text>
</comment>
<organism evidence="1 2">
    <name type="scientific">Pelagomonas calceolata</name>
    <dbReference type="NCBI Taxonomy" id="35677"/>
    <lineage>
        <taxon>Eukaryota</taxon>
        <taxon>Sar</taxon>
        <taxon>Stramenopiles</taxon>
        <taxon>Ochrophyta</taxon>
        <taxon>Pelagophyceae</taxon>
        <taxon>Pelagomonadales</taxon>
        <taxon>Pelagomonadaceae</taxon>
        <taxon>Pelagomonas</taxon>
    </lineage>
</organism>
<sequence>MLQTYIRAAARRGAAARTATTVARPQEGAALAAARRSTTTAARASIVHDKLVLTPAQRRRHIFNEALAMTPEARAGDGPHVTFLRALARRLLDPAVMLPHGRVHTAFDAEPMTPAEELELVGADVGRVGWEYR</sequence>
<evidence type="ECO:0000313" key="1">
    <source>
        <dbReference type="EMBL" id="CAH0378029.1"/>
    </source>
</evidence>
<gene>
    <name evidence="1" type="ORF">PECAL_5P25460</name>
</gene>
<proteinExistence type="predicted"/>
<accession>A0A8J2X282</accession>
<dbReference type="Proteomes" id="UP000789595">
    <property type="component" value="Unassembled WGS sequence"/>
</dbReference>